<name>I2BD39_SHIBC</name>
<feature type="transmembrane region" description="Helical" evidence="1">
    <location>
        <begin position="7"/>
        <end position="25"/>
    </location>
</feature>
<dbReference type="KEGG" id="ebt:EBL_c33830"/>
<evidence type="ECO:0000313" key="2">
    <source>
        <dbReference type="EMBL" id="AFJ48443.1"/>
    </source>
</evidence>
<dbReference type="eggNOG" id="ENOG5033DTS">
    <property type="taxonomic scope" value="Bacteria"/>
</dbReference>
<dbReference type="EMBL" id="CP001560">
    <property type="protein sequence ID" value="AFJ48443.1"/>
    <property type="molecule type" value="Genomic_DNA"/>
</dbReference>
<dbReference type="HOGENOM" id="CLU_157102_1_0_6"/>
<dbReference type="OrthoDB" id="6540321at2"/>
<sequence length="81" mass="8676">MLQQQLRSGWGIILPAVLTAAGAIWGLSAAQWRVILVLGMLSTTVMLFNRHLRHYLLLPSGLTFAGGLMMALTLLSGNSGV</sequence>
<keyword evidence="1" id="KW-0812">Transmembrane</keyword>
<accession>I2BD39</accession>
<feature type="transmembrane region" description="Helical" evidence="1">
    <location>
        <begin position="55"/>
        <end position="75"/>
    </location>
</feature>
<evidence type="ECO:0000256" key="1">
    <source>
        <dbReference type="SAM" id="Phobius"/>
    </source>
</evidence>
<gene>
    <name evidence="2" type="ordered locus">EBL_c33830</name>
</gene>
<dbReference type="InterPro" id="IPR009885">
    <property type="entry name" value="DUF1435"/>
</dbReference>
<dbReference type="Pfam" id="PF07256">
    <property type="entry name" value="DUF1435"/>
    <property type="match status" value="1"/>
</dbReference>
<dbReference type="AlphaFoldDB" id="I2BD39"/>
<reference evidence="2 3" key="1">
    <citation type="journal article" date="2012" name="J. Bacteriol.">
        <title>Complete genome sequence of the B12-producing Shimwellia blattae strain DSM 4481, isolated from a cockroach.</title>
        <authorList>
            <person name="Brzuszkiewicz E."/>
            <person name="Waschkowitz T."/>
            <person name="Wiezer A."/>
            <person name="Daniel R."/>
        </authorList>
    </citation>
    <scope>NUCLEOTIDE SEQUENCE [LARGE SCALE GENOMIC DNA]</scope>
    <source>
        <strain evidence="3">ATCC 29907 / DSM 4481 / JCM 1650 / NBRC 105725 / CDC 9005-74</strain>
    </source>
</reference>
<keyword evidence="1" id="KW-0472">Membrane</keyword>
<evidence type="ECO:0008006" key="4">
    <source>
        <dbReference type="Google" id="ProtNLM"/>
    </source>
</evidence>
<proteinExistence type="predicted"/>
<protein>
    <recommendedName>
        <fullName evidence="4">DUF1435 domain-containing protein</fullName>
    </recommendedName>
</protein>
<dbReference type="PATRIC" id="fig|630626.3.peg.3295"/>
<evidence type="ECO:0000313" key="3">
    <source>
        <dbReference type="Proteomes" id="UP000001955"/>
    </source>
</evidence>
<organism evidence="2 3">
    <name type="scientific">Shimwellia blattae (strain ATCC 29907 / DSM 4481 / JCM 1650 / NBRC 105725 / CDC 9005-74)</name>
    <name type="common">Escherichia blattae</name>
    <dbReference type="NCBI Taxonomy" id="630626"/>
    <lineage>
        <taxon>Bacteria</taxon>
        <taxon>Pseudomonadati</taxon>
        <taxon>Pseudomonadota</taxon>
        <taxon>Gammaproteobacteria</taxon>
        <taxon>Enterobacterales</taxon>
        <taxon>Enterobacteriaceae</taxon>
        <taxon>Shimwellia</taxon>
    </lineage>
</organism>
<keyword evidence="1" id="KW-1133">Transmembrane helix</keyword>
<keyword evidence="3" id="KW-1185">Reference proteome</keyword>
<dbReference type="RefSeq" id="WP_014716187.1">
    <property type="nucleotide sequence ID" value="NC_017910.1"/>
</dbReference>
<dbReference type="Proteomes" id="UP000001955">
    <property type="component" value="Chromosome"/>
</dbReference>